<name>A0A8X6XKA7_9ARAC</name>
<reference evidence="4" key="1">
    <citation type="submission" date="2020-08" db="EMBL/GenBank/DDBJ databases">
        <title>Multicomponent nature underlies the extraordinary mechanical properties of spider dragline silk.</title>
        <authorList>
            <person name="Kono N."/>
            <person name="Nakamura H."/>
            <person name="Mori M."/>
            <person name="Yoshida Y."/>
            <person name="Ohtoshi R."/>
            <person name="Malay A.D."/>
            <person name="Moran D.A.P."/>
            <person name="Tomita M."/>
            <person name="Numata K."/>
            <person name="Arakawa K."/>
        </authorList>
    </citation>
    <scope>NUCLEOTIDE SEQUENCE</scope>
</reference>
<organism evidence="4 5">
    <name type="scientific">Trichonephila inaurata madagascariensis</name>
    <dbReference type="NCBI Taxonomy" id="2747483"/>
    <lineage>
        <taxon>Eukaryota</taxon>
        <taxon>Metazoa</taxon>
        <taxon>Ecdysozoa</taxon>
        <taxon>Arthropoda</taxon>
        <taxon>Chelicerata</taxon>
        <taxon>Arachnida</taxon>
        <taxon>Araneae</taxon>
        <taxon>Araneomorphae</taxon>
        <taxon>Entelegynae</taxon>
        <taxon>Araneoidea</taxon>
        <taxon>Nephilidae</taxon>
        <taxon>Trichonephila</taxon>
        <taxon>Trichonephila inaurata</taxon>
    </lineage>
</organism>
<comment type="similarity">
    <text evidence="1">Belongs to the ABI family.</text>
</comment>
<feature type="compositionally biased region" description="Pro residues" evidence="2">
    <location>
        <begin position="185"/>
        <end position="194"/>
    </location>
</feature>
<dbReference type="AlphaFoldDB" id="A0A8X6XKA7"/>
<feature type="region of interest" description="Disordered" evidence="2">
    <location>
        <begin position="147"/>
        <end position="195"/>
    </location>
</feature>
<dbReference type="EMBL" id="BMAV01010397">
    <property type="protein sequence ID" value="GFY55477.1"/>
    <property type="molecule type" value="Genomic_DNA"/>
</dbReference>
<dbReference type="InterPro" id="IPR028457">
    <property type="entry name" value="ABI"/>
</dbReference>
<comment type="caution">
    <text evidence="4">The sequence shown here is derived from an EMBL/GenBank/DDBJ whole genome shotgun (WGS) entry which is preliminary data.</text>
</comment>
<evidence type="ECO:0000256" key="1">
    <source>
        <dbReference type="ARBA" id="ARBA00010020"/>
    </source>
</evidence>
<proteinExistence type="inferred from homology"/>
<dbReference type="OrthoDB" id="2159336at2759"/>
<dbReference type="PANTHER" id="PTHR10460">
    <property type="entry name" value="ABL INTERACTOR FAMILY MEMBER"/>
    <property type="match status" value="1"/>
</dbReference>
<dbReference type="GO" id="GO:0035591">
    <property type="term" value="F:signaling adaptor activity"/>
    <property type="evidence" value="ECO:0007669"/>
    <property type="project" value="TreeGrafter"/>
</dbReference>
<accession>A0A8X6XKA7</accession>
<dbReference type="GO" id="GO:0001764">
    <property type="term" value="P:neuron migration"/>
    <property type="evidence" value="ECO:0007669"/>
    <property type="project" value="TreeGrafter"/>
</dbReference>
<dbReference type="GO" id="GO:0098858">
    <property type="term" value="C:actin-based cell projection"/>
    <property type="evidence" value="ECO:0007669"/>
    <property type="project" value="TreeGrafter"/>
</dbReference>
<dbReference type="Gene3D" id="6.10.140.1620">
    <property type="match status" value="1"/>
</dbReference>
<protein>
    <submittedName>
        <fullName evidence="4">Abl interactor 2</fullName>
    </submittedName>
</protein>
<evidence type="ECO:0000313" key="5">
    <source>
        <dbReference type="Proteomes" id="UP000886998"/>
    </source>
</evidence>
<feature type="compositionally biased region" description="Polar residues" evidence="2">
    <location>
        <begin position="123"/>
        <end position="135"/>
    </location>
</feature>
<feature type="domain" description="T-SNARE coiled-coil homology" evidence="3">
    <location>
        <begin position="79"/>
        <end position="141"/>
    </location>
</feature>
<evidence type="ECO:0000313" key="4">
    <source>
        <dbReference type="EMBL" id="GFY55477.1"/>
    </source>
</evidence>
<dbReference type="Proteomes" id="UP000886998">
    <property type="component" value="Unassembled WGS sequence"/>
</dbReference>
<gene>
    <name evidence="4" type="primary">Abi2</name>
    <name evidence="4" type="ORF">TNIN_357591</name>
</gene>
<sequence length="242" mass="26823">MPSKNSKQRQLLEKVNTLRDSCCFFSHKDKMPSIMADLMSLIDVHIPDGQHSLQDSHSNLEKVAEYCEANYFQAENKRAALEETKNYTTQSLASVAYQINTLAYNLLHMLDLQTTQLTEMESQINHISQSTSNTPRSKRTLAPVHQSALNGSSAGPAPTTKPPTPPQPVRAGGSLSRGTKEYRTPAPPIAPPQVPSNYAPNFPIGHPFDPKREREVGAFDFANGLVTTIPHPKNFYFLLNPP</sequence>
<dbReference type="GO" id="GO:0017124">
    <property type="term" value="F:SH3 domain binding"/>
    <property type="evidence" value="ECO:0007669"/>
    <property type="project" value="TreeGrafter"/>
</dbReference>
<dbReference type="PANTHER" id="PTHR10460:SF0">
    <property type="entry name" value="ABELSON INTERACTING PROTEIN, ISOFORM D"/>
    <property type="match status" value="1"/>
</dbReference>
<dbReference type="GO" id="GO:0030027">
    <property type="term" value="C:lamellipodium"/>
    <property type="evidence" value="ECO:0007669"/>
    <property type="project" value="TreeGrafter"/>
</dbReference>
<dbReference type="GO" id="GO:0031209">
    <property type="term" value="C:SCAR complex"/>
    <property type="evidence" value="ECO:0007669"/>
    <property type="project" value="TreeGrafter"/>
</dbReference>
<dbReference type="PROSITE" id="PS50192">
    <property type="entry name" value="T_SNARE"/>
    <property type="match status" value="1"/>
</dbReference>
<feature type="region of interest" description="Disordered" evidence="2">
    <location>
        <begin position="123"/>
        <end position="142"/>
    </location>
</feature>
<dbReference type="InterPro" id="IPR000727">
    <property type="entry name" value="T_SNARE_dom"/>
</dbReference>
<feature type="compositionally biased region" description="Pro residues" evidence="2">
    <location>
        <begin position="159"/>
        <end position="168"/>
    </location>
</feature>
<keyword evidence="5" id="KW-1185">Reference proteome</keyword>
<evidence type="ECO:0000256" key="2">
    <source>
        <dbReference type="SAM" id="MobiDB-lite"/>
    </source>
</evidence>
<evidence type="ECO:0000259" key="3">
    <source>
        <dbReference type="PROSITE" id="PS50192"/>
    </source>
</evidence>